<dbReference type="AlphaFoldDB" id="A0A4Q4N530"/>
<feature type="region of interest" description="Disordered" evidence="1">
    <location>
        <begin position="1"/>
        <end position="25"/>
    </location>
</feature>
<dbReference type="VEuPathDB" id="FungiDB:CC77DRAFT_919011"/>
<dbReference type="PANTHER" id="PTHR33112">
    <property type="entry name" value="DOMAIN PROTEIN, PUTATIVE-RELATED"/>
    <property type="match status" value="1"/>
</dbReference>
<evidence type="ECO:0000313" key="3">
    <source>
        <dbReference type="EMBL" id="RYN70876.1"/>
    </source>
</evidence>
<evidence type="ECO:0000259" key="2">
    <source>
        <dbReference type="Pfam" id="PF06985"/>
    </source>
</evidence>
<name>A0A4Q4N530_ALTAL</name>
<dbReference type="EMBL" id="PDXD01000036">
    <property type="protein sequence ID" value="RYN70876.1"/>
    <property type="molecule type" value="Genomic_DNA"/>
</dbReference>
<feature type="region of interest" description="Disordered" evidence="1">
    <location>
        <begin position="61"/>
        <end position="83"/>
    </location>
</feature>
<organism evidence="3 4">
    <name type="scientific">Alternaria alternata</name>
    <name type="common">Alternaria rot fungus</name>
    <name type="synonym">Torula alternata</name>
    <dbReference type="NCBI Taxonomy" id="5599"/>
    <lineage>
        <taxon>Eukaryota</taxon>
        <taxon>Fungi</taxon>
        <taxon>Dikarya</taxon>
        <taxon>Ascomycota</taxon>
        <taxon>Pezizomycotina</taxon>
        <taxon>Dothideomycetes</taxon>
        <taxon>Pleosporomycetidae</taxon>
        <taxon>Pleosporales</taxon>
        <taxon>Pleosporineae</taxon>
        <taxon>Pleosporaceae</taxon>
        <taxon>Alternaria</taxon>
        <taxon>Alternaria sect. Alternaria</taxon>
        <taxon>Alternaria alternata complex</taxon>
    </lineage>
</organism>
<feature type="compositionally biased region" description="Polar residues" evidence="1">
    <location>
        <begin position="1"/>
        <end position="16"/>
    </location>
</feature>
<dbReference type="Proteomes" id="UP000291422">
    <property type="component" value="Unassembled WGS sequence"/>
</dbReference>
<dbReference type="InterPro" id="IPR010730">
    <property type="entry name" value="HET"/>
</dbReference>
<evidence type="ECO:0000313" key="4">
    <source>
        <dbReference type="Proteomes" id="UP000291422"/>
    </source>
</evidence>
<feature type="domain" description="Heterokaryon incompatibility" evidence="2">
    <location>
        <begin position="306"/>
        <end position="446"/>
    </location>
</feature>
<dbReference type="Pfam" id="PF06985">
    <property type="entry name" value="HET"/>
    <property type="match status" value="1"/>
</dbReference>
<evidence type="ECO:0000256" key="1">
    <source>
        <dbReference type="SAM" id="MobiDB-lite"/>
    </source>
</evidence>
<dbReference type="PANTHER" id="PTHR33112:SF1">
    <property type="entry name" value="HETEROKARYON INCOMPATIBILITY DOMAIN-CONTAINING PROTEIN"/>
    <property type="match status" value="1"/>
</dbReference>
<gene>
    <name evidence="3" type="ORF">AA0117_g10080</name>
</gene>
<protein>
    <recommendedName>
        <fullName evidence="2">Heterokaryon incompatibility domain-containing protein</fullName>
    </recommendedName>
</protein>
<comment type="caution">
    <text evidence="3">The sequence shown here is derived from an EMBL/GenBank/DDBJ whole genome shotgun (WGS) entry which is preliminary data.</text>
</comment>
<sequence length="768" mass="88256">MSNINIVPFPDQNSTNHAREENQDWNDNHHIFSDVRHMKASRKEPRIKRWFHNLAQKYNSTDEQYDDERSPERNLYPSGTSNLAQERSLSLQSNDICDECRSLNLDTLIREIQGSNSYFVSAQYTAPWVWEEASGLRVTSRLRASVGFRYRRQQNACSLCRALAASRITPETSSSTGETEIKDIGDAILVTRYYPSHLLRVFRESNKVAVCLCLVPLGRDLGVRAYLDQHNSQRALVMLGSFDVPDLFDPQLFSPSFDSNLVMSWLNYCTQNHRLLCRFEPLPVHGVKVIDCTTLQIEDHNVNTPYVSLSYVWGKPKDACGPVETIRGRKSLPQRLSPVIRDSIQVTKTLGYRYLWIDKFCIDQDAVELKHDQIQQMDAIYKNSELTIIGAAGQDESYGLPGVGARGRRHQFVAKLDGATLFWNPIDPHELISLSHWSTRGWTFQEALLSRRRLVFTEDQVYFQCNTMNCFESNHCALDKLHVKNRSKTIESVRAGIFGNSKHQNPGKLVRDEESLNESFGRYLFNVEDYTSRKLSFDEDSLNAFQGVIRQFSQEKDAINHVWGLAYPSDCKESLDLFVHSLTWMHRTKARRRNLFPSWTWAGWEGKIIYESCSGTKTRFVGGLHDLHFRTTTNKLLALEEMDEDRNHAILVITAKVVSLAPDAYHGSSPHSRRAARKSRPWSIAGRGARLWWSSSDQTDAELAEVFEETSRWQFVFVGRLLLTSFLMVLESCENGRTWRRAGMFVVDADMTNFRSHGDQRVSTFEIE</sequence>
<accession>A0A4Q4N530</accession>
<proteinExistence type="predicted"/>
<reference evidence="4" key="1">
    <citation type="journal article" date="2019" name="bioRxiv">
        <title>Genomics, evolutionary history and diagnostics of the Alternaria alternata species group including apple and Asian pear pathotypes.</title>
        <authorList>
            <person name="Armitage A.D."/>
            <person name="Cockerton H.M."/>
            <person name="Sreenivasaprasad S."/>
            <person name="Woodhall J.W."/>
            <person name="Lane C.R."/>
            <person name="Harrison R.J."/>
            <person name="Clarkson J.P."/>
        </authorList>
    </citation>
    <scope>NUCLEOTIDE SEQUENCE [LARGE SCALE GENOMIC DNA]</scope>
    <source>
        <strain evidence="4">FERA 1177</strain>
    </source>
</reference>